<keyword evidence="3" id="KW-0288">FMN</keyword>
<evidence type="ECO:0000313" key="6">
    <source>
        <dbReference type="EMBL" id="GJE03999.1"/>
    </source>
</evidence>
<accession>A0ABQ4SQG0</accession>
<keyword evidence="4" id="KW-0560">Oxidoreductase</keyword>
<dbReference type="Gene3D" id="2.30.110.10">
    <property type="entry name" value="Electron Transport, Fmn-binding Protein, Chain A"/>
    <property type="match status" value="1"/>
</dbReference>
<dbReference type="InterPro" id="IPR000659">
    <property type="entry name" value="Pyridox_Oxase"/>
</dbReference>
<dbReference type="InterPro" id="IPR024624">
    <property type="entry name" value="Pyridox_Oxase_Alr4036_FMN-bd"/>
</dbReference>
<evidence type="ECO:0000256" key="1">
    <source>
        <dbReference type="ARBA" id="ARBA00001917"/>
    </source>
</evidence>
<name>A0ABQ4SQG0_9HYPH</name>
<proteinExistence type="predicted"/>
<comment type="cofactor">
    <cofactor evidence="1">
        <name>FMN</name>
        <dbReference type="ChEBI" id="CHEBI:58210"/>
    </cofactor>
</comment>
<reference evidence="6" key="1">
    <citation type="journal article" date="2021" name="Front. Microbiol.">
        <title>Comprehensive Comparative Genomics and Phenotyping of Methylobacterium Species.</title>
        <authorList>
            <person name="Alessa O."/>
            <person name="Ogura Y."/>
            <person name="Fujitani Y."/>
            <person name="Takami H."/>
            <person name="Hayashi T."/>
            <person name="Sahin N."/>
            <person name="Tani A."/>
        </authorList>
    </citation>
    <scope>NUCLEOTIDE SEQUENCE</scope>
    <source>
        <strain evidence="6">DSM 17168</strain>
    </source>
</reference>
<dbReference type="Proteomes" id="UP001055153">
    <property type="component" value="Unassembled WGS sequence"/>
</dbReference>
<feature type="domain" description="Pyridoxamine 5'-phosphate oxidase Alr4036 family FMN-binding" evidence="5">
    <location>
        <begin position="18"/>
        <end position="106"/>
    </location>
</feature>
<keyword evidence="2" id="KW-0285">Flavoprotein</keyword>
<dbReference type="PANTHER" id="PTHR10851:SF3">
    <property type="entry name" value="PYRIDOXINE_PYRIDOXAMINE 5'-PHOSPHATE OXIDASE 2"/>
    <property type="match status" value="1"/>
</dbReference>
<dbReference type="SUPFAM" id="SSF50475">
    <property type="entry name" value="FMN-binding split barrel"/>
    <property type="match status" value="1"/>
</dbReference>
<evidence type="ECO:0000259" key="5">
    <source>
        <dbReference type="Pfam" id="PF12766"/>
    </source>
</evidence>
<organism evidence="6 7">
    <name type="scientific">Methylobacterium isbiliense</name>
    <dbReference type="NCBI Taxonomy" id="315478"/>
    <lineage>
        <taxon>Bacteria</taxon>
        <taxon>Pseudomonadati</taxon>
        <taxon>Pseudomonadota</taxon>
        <taxon>Alphaproteobacteria</taxon>
        <taxon>Hyphomicrobiales</taxon>
        <taxon>Methylobacteriaceae</taxon>
        <taxon>Methylobacterium</taxon>
    </lineage>
</organism>
<dbReference type="InterPro" id="IPR012349">
    <property type="entry name" value="Split_barrel_FMN-bd"/>
</dbReference>
<keyword evidence="7" id="KW-1185">Reference proteome</keyword>
<reference evidence="6" key="2">
    <citation type="submission" date="2021-08" db="EMBL/GenBank/DDBJ databases">
        <authorList>
            <person name="Tani A."/>
            <person name="Ola A."/>
            <person name="Ogura Y."/>
            <person name="Katsura K."/>
            <person name="Hayashi T."/>
        </authorList>
    </citation>
    <scope>NUCLEOTIDE SEQUENCE</scope>
    <source>
        <strain evidence="6">DSM 17168</strain>
    </source>
</reference>
<evidence type="ECO:0000256" key="4">
    <source>
        <dbReference type="ARBA" id="ARBA00023002"/>
    </source>
</evidence>
<dbReference type="RefSeq" id="WP_238241370.1">
    <property type="nucleotide sequence ID" value="NZ_BPQQ01000098.1"/>
</dbReference>
<dbReference type="EMBL" id="BPQQ01000098">
    <property type="protein sequence ID" value="GJE03999.1"/>
    <property type="molecule type" value="Genomic_DNA"/>
</dbReference>
<dbReference type="PANTHER" id="PTHR10851">
    <property type="entry name" value="PYRIDOXINE-5-PHOSPHATE OXIDASE"/>
    <property type="match status" value="1"/>
</dbReference>
<comment type="caution">
    <text evidence="6">The sequence shown here is derived from an EMBL/GenBank/DDBJ whole genome shotgun (WGS) entry which is preliminary data.</text>
</comment>
<sequence length="198" mass="22127">MTEQPPFYDDLAACLEEAWRRLCEGATSRRGAFHTPSLATIGLDGAPRLRTVVLREADPGTRTLRFHTDHRSDKAAEIVRTPRVALHAYEAAAKIQVRIEGRARLHAQDAVTEAAWEAALPMSRICYGVVPGPGTPIPAGDAYAMPDDEEKAARDRENFRVVLVTVERLEFLYLAFEGHRRARFSWDGEEMSGTWLVP</sequence>
<evidence type="ECO:0000256" key="3">
    <source>
        <dbReference type="ARBA" id="ARBA00022643"/>
    </source>
</evidence>
<gene>
    <name evidence="6" type="primary">pdxH_2</name>
    <name evidence="6" type="ORF">GMJLKIPL_5958</name>
</gene>
<protein>
    <submittedName>
        <fullName evidence="6">Pyridoxine/pyridoxamine 5'-phosphate oxidase</fullName>
    </submittedName>
</protein>
<evidence type="ECO:0000313" key="7">
    <source>
        <dbReference type="Proteomes" id="UP001055153"/>
    </source>
</evidence>
<dbReference type="Pfam" id="PF12766">
    <property type="entry name" value="Pyridox_oxase_2"/>
    <property type="match status" value="1"/>
</dbReference>
<evidence type="ECO:0000256" key="2">
    <source>
        <dbReference type="ARBA" id="ARBA00022630"/>
    </source>
</evidence>